<dbReference type="AlphaFoldDB" id="A0AAE0T9Y0"/>
<evidence type="ECO:0000313" key="4">
    <source>
        <dbReference type="EMBL" id="KAK3605995.1"/>
    </source>
</evidence>
<feature type="region of interest" description="Disordered" evidence="2">
    <location>
        <begin position="913"/>
        <end position="942"/>
    </location>
</feature>
<dbReference type="InterPro" id="IPR037252">
    <property type="entry name" value="Mib_Herc2_sf"/>
</dbReference>
<evidence type="ECO:0000259" key="3">
    <source>
        <dbReference type="PROSITE" id="PS50234"/>
    </source>
</evidence>
<dbReference type="Proteomes" id="UP001195483">
    <property type="component" value="Unassembled WGS sequence"/>
</dbReference>
<reference evidence="4" key="3">
    <citation type="submission" date="2023-05" db="EMBL/GenBank/DDBJ databases">
        <authorList>
            <person name="Smith C.H."/>
        </authorList>
    </citation>
    <scope>NUCLEOTIDE SEQUENCE</scope>
    <source>
        <strain evidence="4">CHS0354</strain>
        <tissue evidence="4">Mantle</tissue>
    </source>
</reference>
<proteinExistence type="predicted"/>
<feature type="compositionally biased region" description="Polar residues" evidence="2">
    <location>
        <begin position="380"/>
        <end position="390"/>
    </location>
</feature>
<dbReference type="GO" id="GO:0004842">
    <property type="term" value="F:ubiquitin-protein transferase activity"/>
    <property type="evidence" value="ECO:0007669"/>
    <property type="project" value="InterPro"/>
</dbReference>
<gene>
    <name evidence="4" type="ORF">CHS0354_025024</name>
</gene>
<evidence type="ECO:0000313" key="5">
    <source>
        <dbReference type="Proteomes" id="UP001195483"/>
    </source>
</evidence>
<protein>
    <recommendedName>
        <fullName evidence="3">VWFA domain-containing protein</fullName>
    </recommendedName>
</protein>
<accession>A0AAE0T9Y0</accession>
<evidence type="ECO:0000256" key="1">
    <source>
        <dbReference type="SAM" id="Coils"/>
    </source>
</evidence>
<feature type="compositionally biased region" description="Polar residues" evidence="2">
    <location>
        <begin position="416"/>
        <end position="429"/>
    </location>
</feature>
<dbReference type="EMBL" id="JAEAOA010001492">
    <property type="protein sequence ID" value="KAK3605995.1"/>
    <property type="molecule type" value="Genomic_DNA"/>
</dbReference>
<reference evidence="4" key="1">
    <citation type="journal article" date="2021" name="Genome Biol. Evol.">
        <title>A High-Quality Reference Genome for a Parasitic Bivalve with Doubly Uniparental Inheritance (Bivalvia: Unionida).</title>
        <authorList>
            <person name="Smith C.H."/>
        </authorList>
    </citation>
    <scope>NUCLEOTIDE SEQUENCE</scope>
    <source>
        <strain evidence="4">CHS0354</strain>
    </source>
</reference>
<feature type="compositionally biased region" description="Basic and acidic residues" evidence="2">
    <location>
        <begin position="393"/>
        <end position="415"/>
    </location>
</feature>
<feature type="region of interest" description="Disordered" evidence="2">
    <location>
        <begin position="340"/>
        <end position="429"/>
    </location>
</feature>
<feature type="region of interest" description="Disordered" evidence="2">
    <location>
        <begin position="976"/>
        <end position="1027"/>
    </location>
</feature>
<feature type="compositionally biased region" description="Low complexity" evidence="2">
    <location>
        <begin position="913"/>
        <end position="927"/>
    </location>
</feature>
<dbReference type="SMART" id="SM00327">
    <property type="entry name" value="VWA"/>
    <property type="match status" value="1"/>
</dbReference>
<dbReference type="PROSITE" id="PS50234">
    <property type="entry name" value="VWFA"/>
    <property type="match status" value="1"/>
</dbReference>
<name>A0AAE0T9Y0_9BIVA</name>
<reference evidence="4" key="2">
    <citation type="journal article" date="2021" name="Genome Biol. Evol.">
        <title>Developing a high-quality reference genome for a parasitic bivalve with doubly uniparental inheritance (Bivalvia: Unionida).</title>
        <authorList>
            <person name="Smith C.H."/>
        </authorList>
    </citation>
    <scope>NUCLEOTIDE SEQUENCE</scope>
    <source>
        <strain evidence="4">CHS0354</strain>
        <tissue evidence="4">Mantle</tissue>
    </source>
</reference>
<feature type="domain" description="VWFA" evidence="3">
    <location>
        <begin position="470"/>
        <end position="663"/>
    </location>
</feature>
<dbReference type="InterPro" id="IPR036465">
    <property type="entry name" value="vWFA_dom_sf"/>
</dbReference>
<evidence type="ECO:0000256" key="2">
    <source>
        <dbReference type="SAM" id="MobiDB-lite"/>
    </source>
</evidence>
<comment type="caution">
    <text evidence="4">The sequence shown here is derived from an EMBL/GenBank/DDBJ whole genome shotgun (WGS) entry which is preliminary data.</text>
</comment>
<feature type="region of interest" description="Disordered" evidence="2">
    <location>
        <begin position="1"/>
        <end position="40"/>
    </location>
</feature>
<keyword evidence="5" id="KW-1185">Reference proteome</keyword>
<dbReference type="InterPro" id="IPR002035">
    <property type="entry name" value="VWF_A"/>
</dbReference>
<sequence length="1027" mass="116911">MEDRAFSTAPSPHKGASVLRMEDVNMRNEESNIGDDDTSDECIASAARGQHTHSRHENLQEREYEQLQRDLKKMNGTKTKIHEDLGHLQRYPLSVTIDEEYMHGMARSKTRGREIMRTEEMFVVDNDNDDYQKKIPALVNTLNKLVNRMDTLNHRLQIGKMFVCSHACCHENCNYKGDSTSCANIREFIDDNKYNIIESEHYGTHGTIDGAVDINMKDTGVQDVPQEIKRESKTSASSFMSQSQSNPANILKQETQTEIIGKLAGQSSSNGANQTVLNNRKEIQIRNVHDKMVHQGDHSSSVKTVPIDLSGLKRVQTDQRDDNRKRDIKAERDFGINKDAKFTGEPLTNTNFINRHKPKLKKTEALHPKRETTYLDGQTKEVNSSMTSLQVPDHIKEEEKGVKTGRSDDQDRQTEGSDTMSASQTTQTVRRTDQPIVMLNEVPQEYWHSVIHDAYEEAKTLETARSKGLHTIICVDTSMSMSEYWGDILEFLRNFINEICKMQSIDVELVEHIAVVTFGLQTCVLQHFTTNYQEVLTKLHLVKPEGSTPMHWGLCLCKAILYGSAKRNRLHPRYLLITDGRPTYRFWTSGSDVPVKDYEEMEKKDAARELIKIKFRSPIFKVYPVAVGNNCDMEFSSAIADSSRGKVMNLSDWKEIAHYGKKVEFALQYFHLASLSEEFFARWIKKKSCLLQEDIEFINKVVTDEMEHQNNEGTTSDEKKVVGSYQFPPVGSRVRRGPDWNRKDEDNDGPGTLITYCKGIAFSGWVIVHWDKPKKYRRWLFRYRYGAQNAYDITVQANDEPRVTKSRFNIIIGCEVVKGRYRKSTDDIEEGTIGMVYNIRHNENGESIAKVRWQNGKRLKYGERCLLVGEIDISPRSRPNPLPSLPSPHPGISHHTSMDISIQDLIRSEGVLPSRGRSLLPSSGGHSSSKKHQCSEENSGSVAAGDRVAFTIENVERYGMPSIDDMNSRNQILLRKKKASSTQSVGITRNSSDFVTTDRHNATEDAGSYGNSTRHRPKRSNKNSHVK</sequence>
<dbReference type="CDD" id="cd00198">
    <property type="entry name" value="vWFA"/>
    <property type="match status" value="1"/>
</dbReference>
<feature type="coiled-coil region" evidence="1">
    <location>
        <begin position="57"/>
        <end position="84"/>
    </location>
</feature>
<dbReference type="Gene3D" id="3.40.50.410">
    <property type="entry name" value="von Willebrand factor, type A domain"/>
    <property type="match status" value="1"/>
</dbReference>
<dbReference type="Gene3D" id="2.30.30.40">
    <property type="entry name" value="SH3 Domains"/>
    <property type="match status" value="1"/>
</dbReference>
<dbReference type="GO" id="GO:0046872">
    <property type="term" value="F:metal ion binding"/>
    <property type="evidence" value="ECO:0007669"/>
    <property type="project" value="InterPro"/>
</dbReference>
<feature type="compositionally biased region" description="Polar residues" evidence="2">
    <location>
        <begin position="980"/>
        <end position="995"/>
    </location>
</feature>
<dbReference type="SUPFAM" id="SSF159034">
    <property type="entry name" value="Mib/herc2 domain-like"/>
    <property type="match status" value="1"/>
</dbReference>
<feature type="compositionally biased region" description="Basic and acidic residues" evidence="2">
    <location>
        <begin position="361"/>
        <end position="373"/>
    </location>
</feature>
<keyword evidence="1" id="KW-0175">Coiled coil</keyword>
<dbReference type="Pfam" id="PF13519">
    <property type="entry name" value="VWA_2"/>
    <property type="match status" value="1"/>
</dbReference>
<dbReference type="SUPFAM" id="SSF53300">
    <property type="entry name" value="vWA-like"/>
    <property type="match status" value="1"/>
</dbReference>
<organism evidence="4 5">
    <name type="scientific">Potamilus streckersoni</name>
    <dbReference type="NCBI Taxonomy" id="2493646"/>
    <lineage>
        <taxon>Eukaryota</taxon>
        <taxon>Metazoa</taxon>
        <taxon>Spiralia</taxon>
        <taxon>Lophotrochozoa</taxon>
        <taxon>Mollusca</taxon>
        <taxon>Bivalvia</taxon>
        <taxon>Autobranchia</taxon>
        <taxon>Heteroconchia</taxon>
        <taxon>Palaeoheterodonta</taxon>
        <taxon>Unionida</taxon>
        <taxon>Unionoidea</taxon>
        <taxon>Unionidae</taxon>
        <taxon>Ambleminae</taxon>
        <taxon>Lampsilini</taxon>
        <taxon>Potamilus</taxon>
    </lineage>
</organism>
<feature type="compositionally biased region" description="Pro residues" evidence="2">
    <location>
        <begin position="878"/>
        <end position="889"/>
    </location>
</feature>
<feature type="compositionally biased region" description="Basic and acidic residues" evidence="2">
    <location>
        <begin position="20"/>
        <end position="30"/>
    </location>
</feature>
<feature type="compositionally biased region" description="Basic residues" evidence="2">
    <location>
        <begin position="1013"/>
        <end position="1027"/>
    </location>
</feature>
<feature type="region of interest" description="Disordered" evidence="2">
    <location>
        <begin position="876"/>
        <end position="896"/>
    </location>
</feature>